<name>K1VDW1_TRIAC</name>
<dbReference type="AlphaFoldDB" id="K1VDW1"/>
<dbReference type="OrthoDB" id="417158at2759"/>
<evidence type="ECO:0000313" key="2">
    <source>
        <dbReference type="EMBL" id="EKC97201.1"/>
    </source>
</evidence>
<feature type="domain" description="SnoaL-like" evidence="1">
    <location>
        <begin position="28"/>
        <end position="124"/>
    </location>
</feature>
<dbReference type="Pfam" id="PF12680">
    <property type="entry name" value="SnoaL_2"/>
    <property type="match status" value="1"/>
</dbReference>
<dbReference type="EMBL" id="AMBO01000419">
    <property type="protein sequence ID" value="EKC97201.1"/>
    <property type="molecule type" value="Genomic_DNA"/>
</dbReference>
<dbReference type="InterPro" id="IPR032710">
    <property type="entry name" value="NTF2-like_dom_sf"/>
</dbReference>
<dbReference type="InParanoid" id="K1VDW1"/>
<accession>K1VDW1</accession>
<organism evidence="2 3">
    <name type="scientific">Trichosporon asahii var. asahii (strain CBS 8904)</name>
    <name type="common">Yeast</name>
    <dbReference type="NCBI Taxonomy" id="1220162"/>
    <lineage>
        <taxon>Eukaryota</taxon>
        <taxon>Fungi</taxon>
        <taxon>Dikarya</taxon>
        <taxon>Basidiomycota</taxon>
        <taxon>Agaricomycotina</taxon>
        <taxon>Tremellomycetes</taxon>
        <taxon>Trichosporonales</taxon>
        <taxon>Trichosporonaceae</taxon>
        <taxon>Trichosporon</taxon>
    </lineage>
</organism>
<proteinExistence type="predicted"/>
<dbReference type="InterPro" id="IPR037401">
    <property type="entry name" value="SnoaL-like"/>
</dbReference>
<keyword evidence="3" id="KW-1185">Reference proteome</keyword>
<dbReference type="SUPFAM" id="SSF54427">
    <property type="entry name" value="NTF2-like"/>
    <property type="match status" value="1"/>
</dbReference>
<comment type="caution">
    <text evidence="2">The sequence shown here is derived from an EMBL/GenBank/DDBJ whole genome shotgun (WGS) entry which is preliminary data.</text>
</comment>
<dbReference type="HOGENOM" id="CLU_119884_2_0_1"/>
<gene>
    <name evidence="2" type="ORF">A1Q2_08483</name>
</gene>
<evidence type="ECO:0000313" key="3">
    <source>
        <dbReference type="Proteomes" id="UP000006757"/>
    </source>
</evidence>
<sequence>MSYRSNPNPNDIPHARPLLHPSVVPSLEKWHQMVETSDLSALPSIVHADAVFRSPMAIHPYESRAAVVLVLSTVVTIFKDFTYYRTLVSPDGLSVILEFSANVNDKKLKGVDLIRFGEDGLIREFEVMVRPLSGLQELGGEMGKRLREKLPKFKGKL</sequence>
<dbReference type="Gene3D" id="3.10.450.50">
    <property type="match status" value="1"/>
</dbReference>
<protein>
    <recommendedName>
        <fullName evidence="1">SnoaL-like domain-containing protein</fullName>
    </recommendedName>
</protein>
<reference evidence="2 3" key="1">
    <citation type="journal article" date="2012" name="Eukaryot. Cell">
        <title>Genome sequence of the Trichosporon asahii environmental strain CBS 8904.</title>
        <authorList>
            <person name="Yang R.Y."/>
            <person name="Li H.T."/>
            <person name="Zhu H."/>
            <person name="Zhou G.P."/>
            <person name="Wang M."/>
            <person name="Wang L."/>
        </authorList>
    </citation>
    <scope>NUCLEOTIDE SEQUENCE [LARGE SCALE GENOMIC DNA]</scope>
    <source>
        <strain evidence="2 3">CBS 8904</strain>
    </source>
</reference>
<dbReference type="eggNOG" id="ENOG502SWR3">
    <property type="taxonomic scope" value="Eukaryota"/>
</dbReference>
<dbReference type="Proteomes" id="UP000006757">
    <property type="component" value="Unassembled WGS sequence"/>
</dbReference>
<evidence type="ECO:0000259" key="1">
    <source>
        <dbReference type="Pfam" id="PF12680"/>
    </source>
</evidence>